<accession>A0ABZ2M3W4</accession>
<organism evidence="1 2">
    <name type="scientific">Pendulispora albinea</name>
    <dbReference type="NCBI Taxonomy" id="2741071"/>
    <lineage>
        <taxon>Bacteria</taxon>
        <taxon>Pseudomonadati</taxon>
        <taxon>Myxococcota</taxon>
        <taxon>Myxococcia</taxon>
        <taxon>Myxococcales</taxon>
        <taxon>Sorangiineae</taxon>
        <taxon>Pendulisporaceae</taxon>
        <taxon>Pendulispora</taxon>
    </lineage>
</organism>
<reference evidence="1 2" key="1">
    <citation type="submission" date="2021-12" db="EMBL/GenBank/DDBJ databases">
        <title>Discovery of the Pendulisporaceae a myxobacterial family with distinct sporulation behavior and unique specialized metabolism.</title>
        <authorList>
            <person name="Garcia R."/>
            <person name="Popoff A."/>
            <person name="Bader C.D."/>
            <person name="Loehr J."/>
            <person name="Walesch S."/>
            <person name="Walt C."/>
            <person name="Boldt J."/>
            <person name="Bunk B."/>
            <person name="Haeckl F.J.F.P.J."/>
            <person name="Gunesch A.P."/>
            <person name="Birkelbach J."/>
            <person name="Nuebel U."/>
            <person name="Pietschmann T."/>
            <person name="Bach T."/>
            <person name="Mueller R."/>
        </authorList>
    </citation>
    <scope>NUCLEOTIDE SEQUENCE [LARGE SCALE GENOMIC DNA]</scope>
    <source>
        <strain evidence="1 2">MSr11954</strain>
    </source>
</reference>
<name>A0ABZ2M3W4_9BACT</name>
<dbReference type="RefSeq" id="WP_394826383.1">
    <property type="nucleotide sequence ID" value="NZ_CP089984.1"/>
</dbReference>
<evidence type="ECO:0000313" key="2">
    <source>
        <dbReference type="Proteomes" id="UP001370348"/>
    </source>
</evidence>
<evidence type="ECO:0000313" key="1">
    <source>
        <dbReference type="EMBL" id="WXB16753.1"/>
    </source>
</evidence>
<proteinExistence type="predicted"/>
<dbReference type="Proteomes" id="UP001370348">
    <property type="component" value="Chromosome"/>
</dbReference>
<sequence length="63" mass="6939">MSTDAIAWNATSIIMSIGRVQWQMLKISISWRSGIKIGTGRNARAAIAYREQTSLTAAQTLLE</sequence>
<keyword evidence="2" id="KW-1185">Reference proteome</keyword>
<protein>
    <submittedName>
        <fullName evidence="1">Uncharacterized protein</fullName>
    </submittedName>
</protein>
<dbReference type="EMBL" id="CP089984">
    <property type="protein sequence ID" value="WXB16753.1"/>
    <property type="molecule type" value="Genomic_DNA"/>
</dbReference>
<gene>
    <name evidence="1" type="ORF">LZC94_05615</name>
</gene>